<gene>
    <name evidence="2" type="ORF">CA13_54580</name>
</gene>
<feature type="transmembrane region" description="Helical" evidence="1">
    <location>
        <begin position="58"/>
        <end position="77"/>
    </location>
</feature>
<dbReference type="Proteomes" id="UP000315010">
    <property type="component" value="Unassembled WGS sequence"/>
</dbReference>
<keyword evidence="3" id="KW-1185">Reference proteome</keyword>
<dbReference type="EMBL" id="SJPJ01000001">
    <property type="protein sequence ID" value="TWT83984.1"/>
    <property type="molecule type" value="Genomic_DNA"/>
</dbReference>
<comment type="caution">
    <text evidence="2">The sequence shown here is derived from an EMBL/GenBank/DDBJ whole genome shotgun (WGS) entry which is preliminary data.</text>
</comment>
<evidence type="ECO:0000313" key="2">
    <source>
        <dbReference type="EMBL" id="TWT83984.1"/>
    </source>
</evidence>
<organism evidence="2 3">
    <name type="scientific">Novipirellula herctigrandis</name>
    <dbReference type="NCBI Taxonomy" id="2527986"/>
    <lineage>
        <taxon>Bacteria</taxon>
        <taxon>Pseudomonadati</taxon>
        <taxon>Planctomycetota</taxon>
        <taxon>Planctomycetia</taxon>
        <taxon>Pirellulales</taxon>
        <taxon>Pirellulaceae</taxon>
        <taxon>Novipirellula</taxon>
    </lineage>
</organism>
<keyword evidence="1" id="KW-0812">Transmembrane</keyword>
<dbReference type="OrthoDB" id="280018at2"/>
<evidence type="ECO:0000313" key="3">
    <source>
        <dbReference type="Proteomes" id="UP000315010"/>
    </source>
</evidence>
<accession>A0A5C5Z9I4</accession>
<protein>
    <submittedName>
        <fullName evidence="2">Uncharacterized protein</fullName>
    </submittedName>
</protein>
<reference evidence="2 3" key="1">
    <citation type="submission" date="2019-02" db="EMBL/GenBank/DDBJ databases">
        <title>Deep-cultivation of Planctomycetes and their phenomic and genomic characterization uncovers novel biology.</title>
        <authorList>
            <person name="Wiegand S."/>
            <person name="Jogler M."/>
            <person name="Boedeker C."/>
            <person name="Pinto D."/>
            <person name="Vollmers J."/>
            <person name="Rivas-Marin E."/>
            <person name="Kohn T."/>
            <person name="Peeters S.H."/>
            <person name="Heuer A."/>
            <person name="Rast P."/>
            <person name="Oberbeckmann S."/>
            <person name="Bunk B."/>
            <person name="Jeske O."/>
            <person name="Meyerdierks A."/>
            <person name="Storesund J.E."/>
            <person name="Kallscheuer N."/>
            <person name="Luecker S."/>
            <person name="Lage O.M."/>
            <person name="Pohl T."/>
            <person name="Merkel B.J."/>
            <person name="Hornburger P."/>
            <person name="Mueller R.-W."/>
            <person name="Bruemmer F."/>
            <person name="Labrenz M."/>
            <person name="Spormann A.M."/>
            <person name="Op Den Camp H."/>
            <person name="Overmann J."/>
            <person name="Amann R."/>
            <person name="Jetten M.S.M."/>
            <person name="Mascher T."/>
            <person name="Medema M.H."/>
            <person name="Devos D.P."/>
            <person name="Kaster A.-K."/>
            <person name="Ovreas L."/>
            <person name="Rohde M."/>
            <person name="Galperin M.Y."/>
            <person name="Jogler C."/>
        </authorList>
    </citation>
    <scope>NUCLEOTIDE SEQUENCE [LARGE SCALE GENOMIC DNA]</scope>
    <source>
        <strain evidence="2 3">CA13</strain>
    </source>
</reference>
<name>A0A5C5Z9I4_9BACT</name>
<keyword evidence="1" id="KW-1133">Transmembrane helix</keyword>
<dbReference type="AlphaFoldDB" id="A0A5C5Z9I4"/>
<keyword evidence="1" id="KW-0472">Membrane</keyword>
<dbReference type="RefSeq" id="WP_146401473.1">
    <property type="nucleotide sequence ID" value="NZ_SJPJ01000001.1"/>
</dbReference>
<evidence type="ECO:0000256" key="1">
    <source>
        <dbReference type="SAM" id="Phobius"/>
    </source>
</evidence>
<sequence length="90" mass="9942">MWRSVFVALGIMAIIVGIEFLMIDSATLYEAATAKPISFLDPTGSPAEEATVFRPKDWMPWAFIGGGIITIVYSKLLPARFHNWRHSGAS</sequence>
<proteinExistence type="predicted"/>